<feature type="transmembrane region" description="Helical" evidence="1">
    <location>
        <begin position="15"/>
        <end position="35"/>
    </location>
</feature>
<keyword evidence="1" id="KW-0812">Transmembrane</keyword>
<dbReference type="Proteomes" id="UP000045175">
    <property type="component" value="Unassembled WGS sequence"/>
</dbReference>
<evidence type="ECO:0000313" key="3">
    <source>
        <dbReference type="Proteomes" id="UP000045175"/>
    </source>
</evidence>
<gene>
    <name evidence="2" type="ORF">HAL013_02090</name>
</gene>
<evidence type="ECO:0000256" key="1">
    <source>
        <dbReference type="SAM" id="Phobius"/>
    </source>
</evidence>
<organism evidence="2 3">
    <name type="scientific">Helicobacter ailurogastricus</name>
    <dbReference type="NCBI Taxonomy" id="1578720"/>
    <lineage>
        <taxon>Bacteria</taxon>
        <taxon>Pseudomonadati</taxon>
        <taxon>Campylobacterota</taxon>
        <taxon>Epsilonproteobacteria</taxon>
        <taxon>Campylobacterales</taxon>
        <taxon>Helicobacteraceae</taxon>
        <taxon>Helicobacter</taxon>
    </lineage>
</organism>
<dbReference type="EMBL" id="CDMH01000007">
    <property type="protein sequence ID" value="CRF42059.1"/>
    <property type="molecule type" value="Genomic_DNA"/>
</dbReference>
<dbReference type="AlphaFoldDB" id="A0A0K2XBH3"/>
<keyword evidence="1" id="KW-1133">Transmembrane helix</keyword>
<accession>A0A0K2XBH3</accession>
<proteinExistence type="predicted"/>
<protein>
    <submittedName>
        <fullName evidence="2">Uncharacterized protein</fullName>
    </submittedName>
</protein>
<name>A0A0K2XBH3_9HELI</name>
<evidence type="ECO:0000313" key="2">
    <source>
        <dbReference type="EMBL" id="CRF42059.1"/>
    </source>
</evidence>
<reference evidence="2 3" key="1">
    <citation type="submission" date="2014-12" db="EMBL/GenBank/DDBJ databases">
        <authorList>
            <person name="Jaenicke S."/>
        </authorList>
    </citation>
    <scope>NUCLEOTIDE SEQUENCE [LARGE SCALE GENOMIC DNA]</scope>
    <source>
        <strain evidence="2">ASB13</strain>
    </source>
</reference>
<keyword evidence="1" id="KW-0472">Membrane</keyword>
<sequence length="52" mass="5598">MSFLPVETLAGTKDYVLVACVSLSVCGLFCGNIINPCIKMSYYTKSLSPYGV</sequence>